<evidence type="ECO:0000313" key="2">
    <source>
        <dbReference type="Proteomes" id="UP000290401"/>
    </source>
</evidence>
<reference evidence="1 2" key="1">
    <citation type="submission" date="2018-10" db="EMBL/GenBank/DDBJ databases">
        <title>Bradyrhizobium sp. nov., effective nodules isolated from peanut in China.</title>
        <authorList>
            <person name="Li Y."/>
        </authorList>
    </citation>
    <scope>NUCLEOTIDE SEQUENCE [LARGE SCALE GENOMIC DNA]</scope>
    <source>
        <strain evidence="1 2">CCBAU 53426</strain>
    </source>
</reference>
<dbReference type="SUPFAM" id="SSF53254">
    <property type="entry name" value="Phosphoglycerate mutase-like"/>
    <property type="match status" value="1"/>
</dbReference>
<dbReference type="Proteomes" id="UP000290401">
    <property type="component" value="Unassembled WGS sequence"/>
</dbReference>
<dbReference type="Pfam" id="PF00300">
    <property type="entry name" value="His_Phos_1"/>
    <property type="match status" value="1"/>
</dbReference>
<keyword evidence="2" id="KW-1185">Reference proteome</keyword>
<evidence type="ECO:0000313" key="1">
    <source>
        <dbReference type="EMBL" id="RXH15006.1"/>
    </source>
</evidence>
<dbReference type="EMBL" id="RDQZ01000006">
    <property type="protein sequence ID" value="RXH15006.1"/>
    <property type="molecule type" value="Genomic_DNA"/>
</dbReference>
<protein>
    <submittedName>
        <fullName evidence="1">Histidine phosphatase family protein</fullName>
    </submittedName>
</protein>
<dbReference type="Gene3D" id="3.40.50.1240">
    <property type="entry name" value="Phosphoglycerate mutase-like"/>
    <property type="match status" value="1"/>
</dbReference>
<organism evidence="1 2">
    <name type="scientific">Bradyrhizobium guangzhouense</name>
    <dbReference type="NCBI Taxonomy" id="1325095"/>
    <lineage>
        <taxon>Bacteria</taxon>
        <taxon>Pseudomonadati</taxon>
        <taxon>Pseudomonadota</taxon>
        <taxon>Alphaproteobacteria</taxon>
        <taxon>Hyphomicrobiales</taxon>
        <taxon>Nitrobacteraceae</taxon>
        <taxon>Bradyrhizobium</taxon>
    </lineage>
</organism>
<proteinExistence type="predicted"/>
<dbReference type="InterPro" id="IPR013078">
    <property type="entry name" value="His_Pase_superF_clade-1"/>
</dbReference>
<name>A0ABY0EBV1_9BRAD</name>
<gene>
    <name evidence="1" type="ORF">EAS56_10730</name>
</gene>
<comment type="caution">
    <text evidence="1">The sequence shown here is derived from an EMBL/GenBank/DDBJ whole genome shotgun (WGS) entry which is preliminary data.</text>
</comment>
<dbReference type="CDD" id="cd07040">
    <property type="entry name" value="HP"/>
    <property type="match status" value="1"/>
</dbReference>
<accession>A0ABY0EBV1</accession>
<dbReference type="InterPro" id="IPR029033">
    <property type="entry name" value="His_PPase_superfam"/>
</dbReference>
<sequence length="192" mass="21090">MMHVVRYLTHPQVNIDPSIPVPRWGLSEVGRARTEAVTATGLFSGTAQVISSGEQKAIETAEIIAAKLGIDVEVREAMHENDRSATGFLVPDEFEEVANQFFGQPQVSVRGWERAVDAQVRVVGEVEHVLARDTPGDVLFVGHGGVGTLLYCHYAGLAIDRVHDQLAGGGCFFAFTSQERRVLHGWRRLEEL</sequence>